<evidence type="ECO:0000256" key="6">
    <source>
        <dbReference type="RuleBase" id="RU003355"/>
    </source>
</evidence>
<dbReference type="PROSITE" id="PS00138">
    <property type="entry name" value="SUBTILASE_SER"/>
    <property type="match status" value="1"/>
</dbReference>
<keyword evidence="3 5" id="KW-0378">Hydrolase</keyword>
<gene>
    <name evidence="8" type="ORF">LSH36_241g02020</name>
</gene>
<proteinExistence type="inferred from homology"/>
<evidence type="ECO:0000256" key="3">
    <source>
        <dbReference type="ARBA" id="ARBA00022801"/>
    </source>
</evidence>
<dbReference type="GO" id="GO:0006508">
    <property type="term" value="P:proteolysis"/>
    <property type="evidence" value="ECO:0007669"/>
    <property type="project" value="UniProtKB-KW"/>
</dbReference>
<dbReference type="PROSITE" id="PS51892">
    <property type="entry name" value="SUBTILASE"/>
    <property type="match status" value="1"/>
</dbReference>
<evidence type="ECO:0000256" key="4">
    <source>
        <dbReference type="ARBA" id="ARBA00022825"/>
    </source>
</evidence>
<dbReference type="PANTHER" id="PTHR43806">
    <property type="entry name" value="PEPTIDASE S8"/>
    <property type="match status" value="1"/>
</dbReference>
<feature type="domain" description="Peptidase S8/S53" evidence="7">
    <location>
        <begin position="149"/>
        <end position="353"/>
    </location>
</feature>
<sequence>MASNDAQAFHETAEVIPNEYIIVLKENAPIIHTMDELCTVEMQCASSIRTKLRNVINGRQFLTISGDDTDVGSFVRNPFVKTVGPNVRIVAFKTTDVDKTETPTMVCISQNVTNLWGMDRLDQREGVSSNMEYVYGVMDEHGADVNAYVVDSGVDVTNTEFDGRAVWGFTADDVGSDQDLNGHGTHVAGTIGAATYGVAKESFIIAVKVLNALGLGSASGLISGLEWLVNDYNRRGKPHSVVNLSLGFNGISESVDDAVQAVVDAGIPVVVAAGNSNADACGVTPAHISDVITVGAHNVKDTTADFSNWGRCLDIWAPGKDILSITPLFPRVLSGTSMASPHVAGVIARYLGSMTSTKPSVAEVAHWLDSMSTRDCLTFDDDQKTSSPNKMAFIDCARSWTTPVMTTTTGASPQLMSSHCCLCVTLLFCLINRLMEAAV</sequence>
<comment type="similarity">
    <text evidence="1 5 6">Belongs to the peptidase S8 family.</text>
</comment>
<dbReference type="SUPFAM" id="SSF52743">
    <property type="entry name" value="Subtilisin-like"/>
    <property type="match status" value="1"/>
</dbReference>
<name>A0AAD9JLQ6_9ANNE</name>
<dbReference type="EMBL" id="JAODUP010000241">
    <property type="protein sequence ID" value="KAK2155399.1"/>
    <property type="molecule type" value="Genomic_DNA"/>
</dbReference>
<dbReference type="InterPro" id="IPR023827">
    <property type="entry name" value="Peptidase_S8_Asp-AS"/>
</dbReference>
<feature type="active site" description="Charge relay system" evidence="5">
    <location>
        <position position="183"/>
    </location>
</feature>
<keyword evidence="4 5" id="KW-0720">Serine protease</keyword>
<protein>
    <recommendedName>
        <fullName evidence="7">Peptidase S8/S53 domain-containing protein</fullName>
    </recommendedName>
</protein>
<dbReference type="PANTHER" id="PTHR43806:SF11">
    <property type="entry name" value="CEREVISIN-RELATED"/>
    <property type="match status" value="1"/>
</dbReference>
<dbReference type="Pfam" id="PF00082">
    <property type="entry name" value="Peptidase_S8"/>
    <property type="match status" value="1"/>
</dbReference>
<dbReference type="PRINTS" id="PR00723">
    <property type="entry name" value="SUBTILISIN"/>
</dbReference>
<dbReference type="Proteomes" id="UP001208570">
    <property type="component" value="Unassembled WGS sequence"/>
</dbReference>
<dbReference type="InterPro" id="IPR022398">
    <property type="entry name" value="Peptidase_S8_His-AS"/>
</dbReference>
<dbReference type="InterPro" id="IPR034193">
    <property type="entry name" value="PCSK9_ProteinaseK-like"/>
</dbReference>
<evidence type="ECO:0000313" key="8">
    <source>
        <dbReference type="EMBL" id="KAK2155399.1"/>
    </source>
</evidence>
<dbReference type="GO" id="GO:0004252">
    <property type="term" value="F:serine-type endopeptidase activity"/>
    <property type="evidence" value="ECO:0007669"/>
    <property type="project" value="UniProtKB-UniRule"/>
</dbReference>
<dbReference type="Gene3D" id="3.40.50.200">
    <property type="entry name" value="Peptidase S8/S53 domain"/>
    <property type="match status" value="1"/>
</dbReference>
<dbReference type="AlphaFoldDB" id="A0AAD9JLQ6"/>
<dbReference type="InterPro" id="IPR000209">
    <property type="entry name" value="Peptidase_S8/S53_dom"/>
</dbReference>
<dbReference type="PROSITE" id="PS00136">
    <property type="entry name" value="SUBTILASE_ASP"/>
    <property type="match status" value="1"/>
</dbReference>
<comment type="caution">
    <text evidence="8">The sequence shown here is derived from an EMBL/GenBank/DDBJ whole genome shotgun (WGS) entry which is preliminary data.</text>
</comment>
<dbReference type="InterPro" id="IPR015500">
    <property type="entry name" value="Peptidase_S8_subtilisin-rel"/>
</dbReference>
<dbReference type="InterPro" id="IPR036852">
    <property type="entry name" value="Peptidase_S8/S53_dom_sf"/>
</dbReference>
<dbReference type="PROSITE" id="PS00137">
    <property type="entry name" value="SUBTILASE_HIS"/>
    <property type="match status" value="1"/>
</dbReference>
<evidence type="ECO:0000313" key="9">
    <source>
        <dbReference type="Proteomes" id="UP001208570"/>
    </source>
</evidence>
<evidence type="ECO:0000256" key="5">
    <source>
        <dbReference type="PROSITE-ProRule" id="PRU01240"/>
    </source>
</evidence>
<evidence type="ECO:0000256" key="2">
    <source>
        <dbReference type="ARBA" id="ARBA00022670"/>
    </source>
</evidence>
<evidence type="ECO:0000256" key="1">
    <source>
        <dbReference type="ARBA" id="ARBA00011073"/>
    </source>
</evidence>
<dbReference type="InterPro" id="IPR023828">
    <property type="entry name" value="Peptidase_S8_Ser-AS"/>
</dbReference>
<organism evidence="8 9">
    <name type="scientific">Paralvinella palmiformis</name>
    <dbReference type="NCBI Taxonomy" id="53620"/>
    <lineage>
        <taxon>Eukaryota</taxon>
        <taxon>Metazoa</taxon>
        <taxon>Spiralia</taxon>
        <taxon>Lophotrochozoa</taxon>
        <taxon>Annelida</taxon>
        <taxon>Polychaeta</taxon>
        <taxon>Sedentaria</taxon>
        <taxon>Canalipalpata</taxon>
        <taxon>Terebellida</taxon>
        <taxon>Terebelliformia</taxon>
        <taxon>Alvinellidae</taxon>
        <taxon>Paralvinella</taxon>
    </lineage>
</organism>
<feature type="active site" description="Charge relay system" evidence="5">
    <location>
        <position position="337"/>
    </location>
</feature>
<dbReference type="GO" id="GO:0005615">
    <property type="term" value="C:extracellular space"/>
    <property type="evidence" value="ECO:0007669"/>
    <property type="project" value="TreeGrafter"/>
</dbReference>
<feature type="active site" description="Charge relay system" evidence="5">
    <location>
        <position position="151"/>
    </location>
</feature>
<accession>A0AAD9JLQ6</accession>
<dbReference type="FunFam" id="3.40.50.200:FF:000007">
    <property type="entry name" value="Subtilisin-like serine protease"/>
    <property type="match status" value="1"/>
</dbReference>
<keyword evidence="9" id="KW-1185">Reference proteome</keyword>
<evidence type="ECO:0000259" key="7">
    <source>
        <dbReference type="Pfam" id="PF00082"/>
    </source>
</evidence>
<reference evidence="8" key="1">
    <citation type="journal article" date="2023" name="Mol. Biol. Evol.">
        <title>Third-Generation Sequencing Reveals the Adaptive Role of the Epigenome in Three Deep-Sea Polychaetes.</title>
        <authorList>
            <person name="Perez M."/>
            <person name="Aroh O."/>
            <person name="Sun Y."/>
            <person name="Lan Y."/>
            <person name="Juniper S.K."/>
            <person name="Young C.R."/>
            <person name="Angers B."/>
            <person name="Qian P.Y."/>
        </authorList>
    </citation>
    <scope>NUCLEOTIDE SEQUENCE</scope>
    <source>
        <strain evidence="8">P08H-3</strain>
    </source>
</reference>
<keyword evidence="2 5" id="KW-0645">Protease</keyword>
<dbReference type="InterPro" id="IPR050131">
    <property type="entry name" value="Peptidase_S8_subtilisin-like"/>
</dbReference>
<dbReference type="CDD" id="cd04077">
    <property type="entry name" value="Peptidases_S8_PCSK9_ProteinaseK_like"/>
    <property type="match status" value="1"/>
</dbReference>